<dbReference type="OrthoDB" id="9995995at2"/>
<protein>
    <submittedName>
        <fullName evidence="3">Uncharacterized protein</fullName>
    </submittedName>
</protein>
<evidence type="ECO:0000256" key="2">
    <source>
        <dbReference type="SAM" id="Phobius"/>
    </source>
</evidence>
<organism evidence="3 4">
    <name type="scientific">Deinococcus hopiensis KR-140</name>
    <dbReference type="NCBI Taxonomy" id="695939"/>
    <lineage>
        <taxon>Bacteria</taxon>
        <taxon>Thermotogati</taxon>
        <taxon>Deinococcota</taxon>
        <taxon>Deinococci</taxon>
        <taxon>Deinococcales</taxon>
        <taxon>Deinococcaceae</taxon>
        <taxon>Deinococcus</taxon>
    </lineage>
</organism>
<feature type="region of interest" description="Disordered" evidence="1">
    <location>
        <begin position="1"/>
        <end position="31"/>
    </location>
</feature>
<keyword evidence="2" id="KW-0812">Transmembrane</keyword>
<accession>A0A1W1VUL6</accession>
<keyword evidence="2" id="KW-1133">Transmembrane helix</keyword>
<evidence type="ECO:0000313" key="4">
    <source>
        <dbReference type="Proteomes" id="UP000192582"/>
    </source>
</evidence>
<keyword evidence="2" id="KW-0472">Membrane</keyword>
<sequence length="99" mass="10747">MIVPDPDEAAPTPNPAGTSKEKWAVQRRKPQRPSYWRGAGLNALLSGAGLMSLGQMPAGFAWAVAFFVLSLYTSAEVGWAVGFVGSLLHYNSVYDRMYP</sequence>
<dbReference type="EMBL" id="FWWU01000010">
    <property type="protein sequence ID" value="SMB97067.1"/>
    <property type="molecule type" value="Genomic_DNA"/>
</dbReference>
<dbReference type="AlphaFoldDB" id="A0A1W1VUL6"/>
<gene>
    <name evidence="3" type="ORF">SAMN00790413_06324</name>
</gene>
<keyword evidence="4" id="KW-1185">Reference proteome</keyword>
<reference evidence="3 4" key="1">
    <citation type="submission" date="2017-04" db="EMBL/GenBank/DDBJ databases">
        <authorList>
            <person name="Afonso C.L."/>
            <person name="Miller P.J."/>
            <person name="Scott M.A."/>
            <person name="Spackman E."/>
            <person name="Goraichik I."/>
            <person name="Dimitrov K.M."/>
            <person name="Suarez D.L."/>
            <person name="Swayne D.E."/>
        </authorList>
    </citation>
    <scope>NUCLEOTIDE SEQUENCE [LARGE SCALE GENOMIC DNA]</scope>
    <source>
        <strain evidence="3 4">KR-140</strain>
    </source>
</reference>
<dbReference type="RefSeq" id="WP_139807146.1">
    <property type="nucleotide sequence ID" value="NZ_FWWU01000010.1"/>
</dbReference>
<feature type="transmembrane region" description="Helical" evidence="2">
    <location>
        <begin position="35"/>
        <end position="54"/>
    </location>
</feature>
<evidence type="ECO:0000256" key="1">
    <source>
        <dbReference type="SAM" id="MobiDB-lite"/>
    </source>
</evidence>
<evidence type="ECO:0000313" key="3">
    <source>
        <dbReference type="EMBL" id="SMB97067.1"/>
    </source>
</evidence>
<name>A0A1W1VUL6_9DEIO</name>
<feature type="transmembrane region" description="Helical" evidence="2">
    <location>
        <begin position="60"/>
        <end position="88"/>
    </location>
</feature>
<dbReference type="Proteomes" id="UP000192582">
    <property type="component" value="Unassembled WGS sequence"/>
</dbReference>
<proteinExistence type="predicted"/>